<keyword evidence="7" id="KW-0653">Protein transport</keyword>
<dbReference type="GO" id="GO:0031992">
    <property type="term" value="F:energy transducer activity"/>
    <property type="evidence" value="ECO:0007669"/>
    <property type="project" value="TreeGrafter"/>
</dbReference>
<dbReference type="Gene3D" id="3.90.930.1">
    <property type="match status" value="2"/>
</dbReference>
<keyword evidence="3" id="KW-0813">Transport</keyword>
<evidence type="ECO:0000256" key="8">
    <source>
        <dbReference type="ARBA" id="ARBA00022989"/>
    </source>
</evidence>
<dbReference type="SUPFAM" id="SSF74653">
    <property type="entry name" value="TolA/TonB C-terminal domain"/>
    <property type="match status" value="1"/>
</dbReference>
<comment type="caution">
    <text evidence="11">The sequence shown here is derived from an EMBL/GenBank/DDBJ whole genome shotgun (WGS) entry which is preliminary data.</text>
</comment>
<dbReference type="InterPro" id="IPR011652">
    <property type="entry name" value="MORN_2"/>
</dbReference>
<dbReference type="Gene3D" id="3.30.1150.10">
    <property type="match status" value="1"/>
</dbReference>
<dbReference type="InterPro" id="IPR037682">
    <property type="entry name" value="TonB_C"/>
</dbReference>
<dbReference type="InterPro" id="IPR051045">
    <property type="entry name" value="TonB-dependent_transducer"/>
</dbReference>
<keyword evidence="12" id="KW-1185">Reference proteome</keyword>
<keyword evidence="4" id="KW-1003">Cell membrane</keyword>
<dbReference type="InterPro" id="IPR006260">
    <property type="entry name" value="TonB/TolA_C"/>
</dbReference>
<evidence type="ECO:0000256" key="7">
    <source>
        <dbReference type="ARBA" id="ARBA00022927"/>
    </source>
</evidence>
<organism evidence="11 12">
    <name type="scientific">Flammeovirga agarivorans</name>
    <dbReference type="NCBI Taxonomy" id="2726742"/>
    <lineage>
        <taxon>Bacteria</taxon>
        <taxon>Pseudomonadati</taxon>
        <taxon>Bacteroidota</taxon>
        <taxon>Cytophagia</taxon>
        <taxon>Cytophagales</taxon>
        <taxon>Flammeovirgaceae</taxon>
        <taxon>Flammeovirga</taxon>
    </lineage>
</organism>
<reference evidence="11 12" key="1">
    <citation type="submission" date="2020-04" db="EMBL/GenBank/DDBJ databases">
        <title>Flammeovirga sp. SR4, a novel species isolated from seawater.</title>
        <authorList>
            <person name="Wang X."/>
        </authorList>
    </citation>
    <scope>NUCLEOTIDE SEQUENCE [LARGE SCALE GENOMIC DNA]</scope>
    <source>
        <strain evidence="11 12">SR4</strain>
    </source>
</reference>
<evidence type="ECO:0000313" key="11">
    <source>
        <dbReference type="EMBL" id="NLR93319.1"/>
    </source>
</evidence>
<sequence length="524" mass="61114">MKLLITLFITVISVHLLNAQDTIYYDINLQPLSGNSQKSTYYSFHNGKKVGNFYRHNFYYLDGSLYQTCFTKSQKEKSPKEGQFQSFYPSGNVLEEGMYVKGKKYLKWAKFFKNGQPALVYSINYDDKKEDNGWIEYHRVWDKEGNETVKNGKGNAKLYNAQGQLIEEGKITQLKKSGLWVGYYPNGQKKYEEIYKKGILQQGTFWELTGKSEVYDDLAFIKNKSIQSENKKYYTKYFNEVPVYHEHVFCYSTVDKEKAGKLTKNEFFYLDGTVYTLFYSIENTFEGQYRMYYPSGQLKVEGLYEKGKKVNIWKRYYPNGQIYQEYSMNYKDYKVRFHNVWEASGVQTVKAGEGHVKLINDDGVLYEEGDVSKKNKHGVWTGYYGNGDKYFVEKYDNGKFLTGESWDEKGKHYLYDQLYALPSPKITMKGLYKRIGQVMKYPYIAKMKNIQGKVYIEISISYAGVMTNARIKKGIHPSLDQAALRTIKEINEDIEWYPGMKKGIIESESKIVLPISFKLGGHVN</sequence>
<dbReference type="Gene3D" id="2.20.110.10">
    <property type="entry name" value="Histone H3 K4-specific methyltransferase SET7/9 N-terminal domain"/>
    <property type="match status" value="1"/>
</dbReference>
<feature type="domain" description="TonB C-terminal" evidence="10">
    <location>
        <begin position="426"/>
        <end position="524"/>
    </location>
</feature>
<dbReference type="PROSITE" id="PS52015">
    <property type="entry name" value="TONB_CTD"/>
    <property type="match status" value="1"/>
</dbReference>
<dbReference type="PANTHER" id="PTHR33446:SF2">
    <property type="entry name" value="PROTEIN TONB"/>
    <property type="match status" value="1"/>
</dbReference>
<dbReference type="GO" id="GO:0015031">
    <property type="term" value="P:protein transport"/>
    <property type="evidence" value="ECO:0007669"/>
    <property type="project" value="UniProtKB-KW"/>
</dbReference>
<keyword evidence="8" id="KW-1133">Transmembrane helix</keyword>
<dbReference type="NCBIfam" id="TIGR01352">
    <property type="entry name" value="tonB_Cterm"/>
    <property type="match status" value="1"/>
</dbReference>
<dbReference type="EMBL" id="JABAIL010000006">
    <property type="protein sequence ID" value="NLR93319.1"/>
    <property type="molecule type" value="Genomic_DNA"/>
</dbReference>
<dbReference type="GO" id="GO:0055085">
    <property type="term" value="P:transmembrane transport"/>
    <property type="evidence" value="ECO:0007669"/>
    <property type="project" value="InterPro"/>
</dbReference>
<dbReference type="PANTHER" id="PTHR33446">
    <property type="entry name" value="PROTEIN TONB-RELATED"/>
    <property type="match status" value="1"/>
</dbReference>
<protein>
    <submittedName>
        <fullName evidence="11">TonB family protein</fullName>
    </submittedName>
</protein>
<evidence type="ECO:0000256" key="5">
    <source>
        <dbReference type="ARBA" id="ARBA00022519"/>
    </source>
</evidence>
<keyword evidence="5" id="KW-0997">Cell inner membrane</keyword>
<dbReference type="RefSeq" id="WP_168884033.1">
    <property type="nucleotide sequence ID" value="NZ_JABAIL010000006.1"/>
</dbReference>
<evidence type="ECO:0000259" key="10">
    <source>
        <dbReference type="PROSITE" id="PS52015"/>
    </source>
</evidence>
<evidence type="ECO:0000256" key="2">
    <source>
        <dbReference type="ARBA" id="ARBA00006555"/>
    </source>
</evidence>
<dbReference type="Pfam" id="PF07661">
    <property type="entry name" value="MORN_2"/>
    <property type="match status" value="4"/>
</dbReference>
<evidence type="ECO:0000256" key="4">
    <source>
        <dbReference type="ARBA" id="ARBA00022475"/>
    </source>
</evidence>
<dbReference type="Pfam" id="PF03544">
    <property type="entry name" value="TonB_C"/>
    <property type="match status" value="1"/>
</dbReference>
<dbReference type="Proteomes" id="UP000585050">
    <property type="component" value="Unassembled WGS sequence"/>
</dbReference>
<dbReference type="GO" id="GO:0098797">
    <property type="term" value="C:plasma membrane protein complex"/>
    <property type="evidence" value="ECO:0007669"/>
    <property type="project" value="TreeGrafter"/>
</dbReference>
<evidence type="ECO:0000256" key="9">
    <source>
        <dbReference type="ARBA" id="ARBA00023136"/>
    </source>
</evidence>
<evidence type="ECO:0000313" key="12">
    <source>
        <dbReference type="Proteomes" id="UP000585050"/>
    </source>
</evidence>
<keyword evidence="6" id="KW-0812">Transmembrane</keyword>
<proteinExistence type="inferred from homology"/>
<evidence type="ECO:0000256" key="3">
    <source>
        <dbReference type="ARBA" id="ARBA00022448"/>
    </source>
</evidence>
<gene>
    <name evidence="11" type="ORF">HGP29_19140</name>
</gene>
<name>A0A7X8XXJ8_9BACT</name>
<keyword evidence="9" id="KW-0472">Membrane</keyword>
<dbReference type="AlphaFoldDB" id="A0A7X8XXJ8"/>
<comment type="subcellular location">
    <subcellularLocation>
        <location evidence="1">Cell inner membrane</location>
        <topology evidence="1">Single-pass membrane protein</topology>
        <orientation evidence="1">Periplasmic side</orientation>
    </subcellularLocation>
</comment>
<evidence type="ECO:0000256" key="6">
    <source>
        <dbReference type="ARBA" id="ARBA00022692"/>
    </source>
</evidence>
<dbReference type="SUPFAM" id="SSF82185">
    <property type="entry name" value="Histone H3 K4-specific methyltransferase SET7/9 N-terminal domain"/>
    <property type="match status" value="2"/>
</dbReference>
<evidence type="ECO:0000256" key="1">
    <source>
        <dbReference type="ARBA" id="ARBA00004383"/>
    </source>
</evidence>
<accession>A0A7X8XXJ8</accession>
<comment type="similarity">
    <text evidence="2">Belongs to the TonB family.</text>
</comment>